<protein>
    <submittedName>
        <fullName evidence="2">Uncharacterized protein</fullName>
    </submittedName>
</protein>
<keyword evidence="3" id="KW-1185">Reference proteome</keyword>
<reference evidence="2" key="1">
    <citation type="submission" date="2016-03" db="EMBL/GenBank/DDBJ databases">
        <title>Mechanisms controlling the formation of the plant cell surface in tip-growing cells are functionally conserved among land plants.</title>
        <authorList>
            <person name="Honkanen S."/>
            <person name="Jones V.A."/>
            <person name="Morieri G."/>
            <person name="Champion C."/>
            <person name="Hetherington A.J."/>
            <person name="Kelly S."/>
            <person name="Saint-Marcoux D."/>
            <person name="Proust H."/>
            <person name="Prescott H."/>
            <person name="Dolan L."/>
        </authorList>
    </citation>
    <scope>NUCLEOTIDE SEQUENCE [LARGE SCALE GENOMIC DNA]</scope>
    <source>
        <tissue evidence="2">Whole gametophyte</tissue>
    </source>
</reference>
<feature type="region of interest" description="Disordered" evidence="1">
    <location>
        <begin position="148"/>
        <end position="184"/>
    </location>
</feature>
<feature type="compositionally biased region" description="Basic and acidic residues" evidence="1">
    <location>
        <begin position="174"/>
        <end position="184"/>
    </location>
</feature>
<dbReference type="EMBL" id="LVLJ01002001">
    <property type="protein sequence ID" value="OAE27008.1"/>
    <property type="molecule type" value="Genomic_DNA"/>
</dbReference>
<proteinExistence type="predicted"/>
<name>A0A176W1R5_MARPO</name>
<organism evidence="2 3">
    <name type="scientific">Marchantia polymorpha subsp. ruderalis</name>
    <dbReference type="NCBI Taxonomy" id="1480154"/>
    <lineage>
        <taxon>Eukaryota</taxon>
        <taxon>Viridiplantae</taxon>
        <taxon>Streptophyta</taxon>
        <taxon>Embryophyta</taxon>
        <taxon>Marchantiophyta</taxon>
        <taxon>Marchantiopsida</taxon>
        <taxon>Marchantiidae</taxon>
        <taxon>Marchantiales</taxon>
        <taxon>Marchantiaceae</taxon>
        <taxon>Marchantia</taxon>
    </lineage>
</organism>
<evidence type="ECO:0000256" key="1">
    <source>
        <dbReference type="SAM" id="MobiDB-lite"/>
    </source>
</evidence>
<evidence type="ECO:0000313" key="2">
    <source>
        <dbReference type="EMBL" id="OAE27008.1"/>
    </source>
</evidence>
<sequence length="184" mass="20855">MEAGSHAPSLVRSVLRILPVVTRSELWARDSSTGTEAKKGSKLKQAVEQLEEMRNPSRRIAICVRIRGDRHKTSLTYFSWEEAGNCRPWNLWGTRRIRRRRRKASMEVKRPRAGRQASAPTSMGQKLEVGYNGCLNWKEGVSDGAQARIVRRDQKNHSSIVETPVSKPELGLGPKRDEQQPRTA</sequence>
<accession>A0A176W1R5</accession>
<dbReference type="AlphaFoldDB" id="A0A176W1R5"/>
<comment type="caution">
    <text evidence="2">The sequence shown here is derived from an EMBL/GenBank/DDBJ whole genome shotgun (WGS) entry which is preliminary data.</text>
</comment>
<gene>
    <name evidence="2" type="ORF">AXG93_1774s1180</name>
</gene>
<feature type="region of interest" description="Disordered" evidence="1">
    <location>
        <begin position="102"/>
        <end position="123"/>
    </location>
</feature>
<evidence type="ECO:0000313" key="3">
    <source>
        <dbReference type="Proteomes" id="UP000077202"/>
    </source>
</evidence>
<dbReference type="Proteomes" id="UP000077202">
    <property type="component" value="Unassembled WGS sequence"/>
</dbReference>